<comment type="caution">
    <text evidence="2">The sequence shown here is derived from an EMBL/GenBank/DDBJ whole genome shotgun (WGS) entry which is preliminary data.</text>
</comment>
<reference evidence="2" key="1">
    <citation type="journal article" date="2022" name="bioRxiv">
        <title>Sequencing and chromosome-scale assembly of the giantPleurodeles waltlgenome.</title>
        <authorList>
            <person name="Brown T."/>
            <person name="Elewa A."/>
            <person name="Iarovenko S."/>
            <person name="Subramanian E."/>
            <person name="Araus A.J."/>
            <person name="Petzold A."/>
            <person name="Susuki M."/>
            <person name="Suzuki K.-i.T."/>
            <person name="Hayashi T."/>
            <person name="Toyoda A."/>
            <person name="Oliveira C."/>
            <person name="Osipova E."/>
            <person name="Leigh N.D."/>
            <person name="Simon A."/>
            <person name="Yun M.H."/>
        </authorList>
    </citation>
    <scope>NUCLEOTIDE SEQUENCE</scope>
    <source>
        <strain evidence="2">20211129_DDA</strain>
        <tissue evidence="2">Liver</tissue>
    </source>
</reference>
<gene>
    <name evidence="2" type="ORF">NDU88_001971</name>
</gene>
<name>A0AAV7NE41_PLEWA</name>
<dbReference type="EMBL" id="JANPWB010000012">
    <property type="protein sequence ID" value="KAJ1113729.1"/>
    <property type="molecule type" value="Genomic_DNA"/>
</dbReference>
<accession>A0AAV7NE41</accession>
<dbReference type="Proteomes" id="UP001066276">
    <property type="component" value="Chromosome 8"/>
</dbReference>
<protein>
    <submittedName>
        <fullName evidence="2">Uncharacterized protein</fullName>
    </submittedName>
</protein>
<evidence type="ECO:0000313" key="3">
    <source>
        <dbReference type="Proteomes" id="UP001066276"/>
    </source>
</evidence>
<dbReference type="AlphaFoldDB" id="A0AAV7NE41"/>
<keyword evidence="3" id="KW-1185">Reference proteome</keyword>
<feature type="region of interest" description="Disordered" evidence="1">
    <location>
        <begin position="1"/>
        <end position="23"/>
    </location>
</feature>
<organism evidence="2 3">
    <name type="scientific">Pleurodeles waltl</name>
    <name type="common">Iberian ribbed newt</name>
    <dbReference type="NCBI Taxonomy" id="8319"/>
    <lineage>
        <taxon>Eukaryota</taxon>
        <taxon>Metazoa</taxon>
        <taxon>Chordata</taxon>
        <taxon>Craniata</taxon>
        <taxon>Vertebrata</taxon>
        <taxon>Euteleostomi</taxon>
        <taxon>Amphibia</taxon>
        <taxon>Batrachia</taxon>
        <taxon>Caudata</taxon>
        <taxon>Salamandroidea</taxon>
        <taxon>Salamandridae</taxon>
        <taxon>Pleurodelinae</taxon>
        <taxon>Pleurodeles</taxon>
    </lineage>
</organism>
<feature type="region of interest" description="Disordered" evidence="1">
    <location>
        <begin position="114"/>
        <end position="133"/>
    </location>
</feature>
<sequence length="133" mass="14511">MPRVTDNPTDATEHTMTSLDPEQPPAIAALKAEIRSGFHAMDAPFDAITGRLNEMAGSLIGKEGIRNDGDRYYFKRVSPSKKLVKKEWAKALLPAAGLPSFLFTDRVASEASANPLLGFKSRKRPEPEIDSGL</sequence>
<feature type="compositionally biased region" description="Polar residues" evidence="1">
    <location>
        <begin position="1"/>
        <end position="20"/>
    </location>
</feature>
<evidence type="ECO:0000313" key="2">
    <source>
        <dbReference type="EMBL" id="KAJ1113729.1"/>
    </source>
</evidence>
<proteinExistence type="predicted"/>
<evidence type="ECO:0000256" key="1">
    <source>
        <dbReference type="SAM" id="MobiDB-lite"/>
    </source>
</evidence>